<evidence type="ECO:0000313" key="2">
    <source>
        <dbReference type="EMBL" id="BBH17005.1"/>
    </source>
</evidence>
<evidence type="ECO:0000313" key="3">
    <source>
        <dbReference type="Proteomes" id="UP000271573"/>
    </source>
</evidence>
<dbReference type="Proteomes" id="UP000271573">
    <property type="component" value="Chromosome"/>
</dbReference>
<keyword evidence="3" id="KW-1185">Reference proteome</keyword>
<protein>
    <recommendedName>
        <fullName evidence="4">Lipoprotein</fullName>
    </recommendedName>
</protein>
<reference evidence="2 3" key="1">
    <citation type="submission" date="2018-11" db="EMBL/GenBank/DDBJ databases">
        <title>Complete genome sequence of Nocardioides baekrokdamisoli strain KCTC 39748.</title>
        <authorList>
            <person name="Kang S.W."/>
            <person name="Lee K.C."/>
            <person name="Kim K.K."/>
            <person name="Kim J.S."/>
            <person name="Kim D.S."/>
            <person name="Ko S.H."/>
            <person name="Yang S.H."/>
            <person name="Shin Y.K."/>
            <person name="Lee J.S."/>
        </authorList>
    </citation>
    <scope>NUCLEOTIDE SEQUENCE [LARGE SCALE GENOMIC DNA]</scope>
    <source>
        <strain evidence="2 3">KCTC 39748</strain>
    </source>
</reference>
<evidence type="ECO:0008006" key="4">
    <source>
        <dbReference type="Google" id="ProtNLM"/>
    </source>
</evidence>
<feature type="chain" id="PRO_5039084599" description="Lipoprotein" evidence="1">
    <location>
        <begin position="22"/>
        <end position="153"/>
    </location>
</feature>
<dbReference type="PROSITE" id="PS51257">
    <property type="entry name" value="PROKAR_LIPOPROTEIN"/>
    <property type="match status" value="1"/>
</dbReference>
<proteinExistence type="predicted"/>
<sequence>MHVRILGALGLAAIFSLTACGSSGSGTPATLTKAEWVTQANAICKDLNDRSHAVAPKSEADLGTAMTKVSEIASEDIPKIAALKPPAEIQTDAAALVTAYNQINSALKAAAATATAGDPGGAIKAMQASETTLKPTVTALETRLGLTECSRSS</sequence>
<feature type="signal peptide" evidence="1">
    <location>
        <begin position="1"/>
        <end position="21"/>
    </location>
</feature>
<gene>
    <name evidence="2" type="ORF">Back2_12920</name>
</gene>
<dbReference type="RefSeq" id="WP_125567830.1">
    <property type="nucleotide sequence ID" value="NZ_AP019307.1"/>
</dbReference>
<organism evidence="2 3">
    <name type="scientific">Nocardioides baekrokdamisoli</name>
    <dbReference type="NCBI Taxonomy" id="1804624"/>
    <lineage>
        <taxon>Bacteria</taxon>
        <taxon>Bacillati</taxon>
        <taxon>Actinomycetota</taxon>
        <taxon>Actinomycetes</taxon>
        <taxon>Propionibacteriales</taxon>
        <taxon>Nocardioidaceae</taxon>
        <taxon>Nocardioides</taxon>
    </lineage>
</organism>
<accession>A0A3G9ILW3</accession>
<keyword evidence="1" id="KW-0732">Signal</keyword>
<dbReference type="KEGG" id="nbe:Back2_12920"/>
<dbReference type="EMBL" id="AP019307">
    <property type="protein sequence ID" value="BBH17005.1"/>
    <property type="molecule type" value="Genomic_DNA"/>
</dbReference>
<evidence type="ECO:0000256" key="1">
    <source>
        <dbReference type="SAM" id="SignalP"/>
    </source>
</evidence>
<name>A0A3G9ILW3_9ACTN</name>
<dbReference type="AlphaFoldDB" id="A0A3G9ILW3"/>